<keyword evidence="2" id="KW-1185">Reference proteome</keyword>
<name>A0A1M4WV67_9FLAO</name>
<organism evidence="1 2">
    <name type="scientific">Flavobacterium fontis</name>
    <dbReference type="NCBI Taxonomy" id="1124188"/>
    <lineage>
        <taxon>Bacteria</taxon>
        <taxon>Pseudomonadati</taxon>
        <taxon>Bacteroidota</taxon>
        <taxon>Flavobacteriia</taxon>
        <taxon>Flavobacteriales</taxon>
        <taxon>Flavobacteriaceae</taxon>
        <taxon>Flavobacterium</taxon>
    </lineage>
</organism>
<sequence length="36" mass="4197">MFSYLKHKDNQIYGPAIDIKITFSYFLIGENNTNSI</sequence>
<dbReference type="Proteomes" id="UP000184147">
    <property type="component" value="Unassembled WGS sequence"/>
</dbReference>
<reference evidence="1 2" key="1">
    <citation type="submission" date="2016-11" db="EMBL/GenBank/DDBJ databases">
        <authorList>
            <person name="Jaros S."/>
            <person name="Januszkiewicz K."/>
            <person name="Wedrychowicz H."/>
        </authorList>
    </citation>
    <scope>NUCLEOTIDE SEQUENCE [LARGE SCALE GENOMIC DNA]</scope>
    <source>
        <strain evidence="1 2">DSM 25660</strain>
    </source>
</reference>
<gene>
    <name evidence="1" type="ORF">SAMN05444377_101431</name>
</gene>
<evidence type="ECO:0000313" key="2">
    <source>
        <dbReference type="Proteomes" id="UP000184147"/>
    </source>
</evidence>
<evidence type="ECO:0000313" key="1">
    <source>
        <dbReference type="EMBL" id="SHE85134.1"/>
    </source>
</evidence>
<dbReference type="AlphaFoldDB" id="A0A1M4WV67"/>
<protein>
    <submittedName>
        <fullName evidence="1">Uncharacterized protein</fullName>
    </submittedName>
</protein>
<dbReference type="EMBL" id="FQVQ01000001">
    <property type="protein sequence ID" value="SHE85134.1"/>
    <property type="molecule type" value="Genomic_DNA"/>
</dbReference>
<accession>A0A1M4WV67</accession>
<proteinExistence type="predicted"/>